<keyword evidence="7 12" id="KW-0798">TonB box</keyword>
<dbReference type="InterPro" id="IPR012910">
    <property type="entry name" value="Plug_dom"/>
</dbReference>
<keyword evidence="8 11" id="KW-0472">Membrane</keyword>
<dbReference type="RefSeq" id="WP_324779720.1">
    <property type="nucleotide sequence ID" value="NZ_CP141769.1"/>
</dbReference>
<evidence type="ECO:0000259" key="15">
    <source>
        <dbReference type="Pfam" id="PF00593"/>
    </source>
</evidence>
<dbReference type="InterPro" id="IPR039426">
    <property type="entry name" value="TonB-dep_rcpt-like"/>
</dbReference>
<dbReference type="InterPro" id="IPR000531">
    <property type="entry name" value="Beta-barrel_TonB"/>
</dbReference>
<dbReference type="InterPro" id="IPR010916">
    <property type="entry name" value="TonB_box_CS"/>
</dbReference>
<evidence type="ECO:0000256" key="9">
    <source>
        <dbReference type="ARBA" id="ARBA00023170"/>
    </source>
</evidence>
<dbReference type="PROSITE" id="PS52016">
    <property type="entry name" value="TONB_DEPENDENT_REC_3"/>
    <property type="match status" value="1"/>
</dbReference>
<feature type="domain" description="TonB-dependent receptor-like beta-barrel" evidence="15">
    <location>
        <begin position="210"/>
        <end position="648"/>
    </location>
</feature>
<keyword evidence="9 17" id="KW-0675">Receptor</keyword>
<protein>
    <submittedName>
        <fullName evidence="17">TonB-dependent receptor</fullName>
    </submittedName>
</protein>
<dbReference type="Pfam" id="PF00593">
    <property type="entry name" value="TonB_dep_Rec_b-barrel"/>
    <property type="match status" value="1"/>
</dbReference>
<feature type="signal peptide" evidence="14">
    <location>
        <begin position="1"/>
        <end position="20"/>
    </location>
</feature>
<evidence type="ECO:0000256" key="14">
    <source>
        <dbReference type="SAM" id="SignalP"/>
    </source>
</evidence>
<proteinExistence type="inferred from homology"/>
<feature type="short sequence motif" description="TonB box" evidence="12">
    <location>
        <begin position="30"/>
        <end position="36"/>
    </location>
</feature>
<dbReference type="EMBL" id="CP141769">
    <property type="protein sequence ID" value="WRS39187.1"/>
    <property type="molecule type" value="Genomic_DNA"/>
</dbReference>
<accession>A0ABZ1CIV6</accession>
<dbReference type="PANTHER" id="PTHR30069:SF27">
    <property type="entry name" value="BLL4766 PROTEIN"/>
    <property type="match status" value="1"/>
</dbReference>
<keyword evidence="4 11" id="KW-1134">Transmembrane beta strand</keyword>
<evidence type="ECO:0000256" key="7">
    <source>
        <dbReference type="ARBA" id="ARBA00023077"/>
    </source>
</evidence>
<dbReference type="PANTHER" id="PTHR30069">
    <property type="entry name" value="TONB-DEPENDENT OUTER MEMBRANE RECEPTOR"/>
    <property type="match status" value="1"/>
</dbReference>
<dbReference type="Pfam" id="PF07715">
    <property type="entry name" value="Plug"/>
    <property type="match status" value="1"/>
</dbReference>
<evidence type="ECO:0000256" key="13">
    <source>
        <dbReference type="RuleBase" id="RU003357"/>
    </source>
</evidence>
<dbReference type="InterPro" id="IPR037066">
    <property type="entry name" value="Plug_dom_sf"/>
</dbReference>
<evidence type="ECO:0000313" key="17">
    <source>
        <dbReference type="EMBL" id="WRS39187.1"/>
    </source>
</evidence>
<keyword evidence="3 11" id="KW-0813">Transport</keyword>
<dbReference type="Gene3D" id="2.40.170.20">
    <property type="entry name" value="TonB-dependent receptor, beta-barrel domain"/>
    <property type="match status" value="1"/>
</dbReference>
<keyword evidence="18" id="KW-1185">Reference proteome</keyword>
<evidence type="ECO:0000256" key="6">
    <source>
        <dbReference type="ARBA" id="ARBA00022729"/>
    </source>
</evidence>
<evidence type="ECO:0000313" key="18">
    <source>
        <dbReference type="Proteomes" id="UP001334732"/>
    </source>
</evidence>
<evidence type="ECO:0000256" key="12">
    <source>
        <dbReference type="PROSITE-ProRule" id="PRU10143"/>
    </source>
</evidence>
<evidence type="ECO:0000259" key="16">
    <source>
        <dbReference type="Pfam" id="PF07715"/>
    </source>
</evidence>
<organism evidence="17 18">
    <name type="scientific">Thiobacillus sedimenti</name>
    <dbReference type="NCBI Taxonomy" id="3110231"/>
    <lineage>
        <taxon>Bacteria</taxon>
        <taxon>Pseudomonadati</taxon>
        <taxon>Pseudomonadota</taxon>
        <taxon>Betaproteobacteria</taxon>
        <taxon>Nitrosomonadales</taxon>
        <taxon>Thiobacillaceae</taxon>
        <taxon>Thiobacillus</taxon>
    </lineage>
</organism>
<name>A0ABZ1CIV6_9PROT</name>
<dbReference type="Proteomes" id="UP001334732">
    <property type="component" value="Chromosome"/>
</dbReference>
<evidence type="ECO:0000256" key="3">
    <source>
        <dbReference type="ARBA" id="ARBA00022448"/>
    </source>
</evidence>
<evidence type="ECO:0000256" key="8">
    <source>
        <dbReference type="ARBA" id="ARBA00023136"/>
    </source>
</evidence>
<comment type="subcellular location">
    <subcellularLocation>
        <location evidence="1 11">Cell outer membrane</location>
        <topology evidence="1 11">Multi-pass membrane protein</topology>
    </subcellularLocation>
</comment>
<feature type="chain" id="PRO_5047431750" evidence="14">
    <location>
        <begin position="21"/>
        <end position="686"/>
    </location>
</feature>
<dbReference type="PROSITE" id="PS00430">
    <property type="entry name" value="TONB_DEPENDENT_REC_1"/>
    <property type="match status" value="1"/>
</dbReference>
<comment type="similarity">
    <text evidence="2 11 13">Belongs to the TonB-dependent receptor family.</text>
</comment>
<evidence type="ECO:0000256" key="5">
    <source>
        <dbReference type="ARBA" id="ARBA00022692"/>
    </source>
</evidence>
<dbReference type="InterPro" id="IPR036942">
    <property type="entry name" value="Beta-barrel_TonB_sf"/>
</dbReference>
<evidence type="ECO:0000256" key="4">
    <source>
        <dbReference type="ARBA" id="ARBA00022452"/>
    </source>
</evidence>
<dbReference type="CDD" id="cd01347">
    <property type="entry name" value="ligand_gated_channel"/>
    <property type="match status" value="1"/>
</dbReference>
<feature type="domain" description="TonB-dependent receptor plug" evidence="16">
    <location>
        <begin position="46"/>
        <end position="152"/>
    </location>
</feature>
<evidence type="ECO:0000256" key="10">
    <source>
        <dbReference type="ARBA" id="ARBA00023237"/>
    </source>
</evidence>
<keyword evidence="10 11" id="KW-0998">Cell outer membrane</keyword>
<reference evidence="17 18" key="1">
    <citation type="submission" date="2023-12" db="EMBL/GenBank/DDBJ databases">
        <title>Thiobacillus sedimentum sp. nov., a chemolithoautotrophic sulfur-oxidizing bacterium isolated from freshwater sediment.</title>
        <authorList>
            <person name="Luo J."/>
            <person name="Dai C."/>
        </authorList>
    </citation>
    <scope>NUCLEOTIDE SEQUENCE [LARGE SCALE GENOMIC DNA]</scope>
    <source>
        <strain evidence="17 18">SCUT-2</strain>
    </source>
</reference>
<gene>
    <name evidence="17" type="ORF">VA613_14430</name>
</gene>
<evidence type="ECO:0000256" key="2">
    <source>
        <dbReference type="ARBA" id="ARBA00009810"/>
    </source>
</evidence>
<evidence type="ECO:0000256" key="11">
    <source>
        <dbReference type="PROSITE-ProRule" id="PRU01360"/>
    </source>
</evidence>
<keyword evidence="5 11" id="KW-0812">Transmembrane</keyword>
<dbReference type="Gene3D" id="2.170.130.10">
    <property type="entry name" value="TonB-dependent receptor, plug domain"/>
    <property type="match status" value="1"/>
</dbReference>
<keyword evidence="6 14" id="KW-0732">Signal</keyword>
<sequence>MRQTSLALALGLVFASPVRAETLPEYVADTIVVTPTRFSDIATDRAVNVTVISRADIERNPAVTLPEILQDYAGIGMRDLFGNNASDSTVDLRGFGAAAEQNTLILVDGVKQNDIDLSGVVWSAIPLSAIERIEIVRGGSSVLHGAGAVGGVINIITRSPKDRSNEATAGARYGSFNTRNVHATGNLVGRNVGLTLAASNDRSDGWRENNENRQSNFYGNARWKLDDGEVGFKLGADTQRLRLPGGRFVEPDQNLNELATNPRGAQTPRDWANRDGWLAALSGQFRLPKGEFAADLNYRSKEQEAYFYYGGSPDYRRTTLDMWTFSPRVKLPLRMGGLEHEVILGLDQELWDYALAVSNDPANIGQPINRVQADQRNTALYAQDHLRVSDALSVTAGARVEWFHIKAADHLDPAAPGSAIWDTAAPAGEQSERESAWDLGARYRVAPGQTIYAKAGRSFRFANVDEIYEYSPTYARQFQFLKPQTAYDQELGWEFGTARHGGRVALYHAQVEDEIHLDPYSAGVGNTNLPPLRRYGVEVEGRGSVGAVDLSAAYTLAFAEFTSGVFNGVPLKGNTVPLVPRHKLALIATWNIGAATRLTGSANYVSNQYMDNDEPNTLGVKIPAYAVADVRLEHGVGNWKFAAAVNNLFDEKYYTYAVRSQFNADRYSAYPLPGRHGWVSAEYRFR</sequence>
<dbReference type="SUPFAM" id="SSF56935">
    <property type="entry name" value="Porins"/>
    <property type="match status" value="1"/>
</dbReference>
<evidence type="ECO:0000256" key="1">
    <source>
        <dbReference type="ARBA" id="ARBA00004571"/>
    </source>
</evidence>